<protein>
    <recommendedName>
        <fullName evidence="3">Lipoprotein</fullName>
    </recommendedName>
</protein>
<sequence>MRSYLRIVRPCVVLILLTVVISTLTACSSPSEKLLEQFTEYRVEHGLDLYRQTIPQDGESSLIAAYETIDGLFGIMEFDGKENKQKEVEKSQKVTTAVLAGNESTILAILHPDQKTGNVKVHAGGQSEEFALDTQEPITMHTLNDSYDDVKIEVFDEQGNLIE</sequence>
<dbReference type="Proteomes" id="UP000322997">
    <property type="component" value="Unassembled WGS sequence"/>
</dbReference>
<dbReference type="AlphaFoldDB" id="A0A5D4RTC2"/>
<evidence type="ECO:0008006" key="3">
    <source>
        <dbReference type="Google" id="ProtNLM"/>
    </source>
</evidence>
<reference evidence="1 2" key="1">
    <citation type="submission" date="2019-08" db="EMBL/GenBank/DDBJ databases">
        <title>Bacillus genomes from the desert of Cuatro Cienegas, Coahuila.</title>
        <authorList>
            <person name="Olmedo-Alvarez G."/>
        </authorList>
    </citation>
    <scope>NUCLEOTIDE SEQUENCE [LARGE SCALE GENOMIC DNA]</scope>
    <source>
        <strain evidence="1 2">CH108_3D</strain>
    </source>
</reference>
<accession>A0A5D4RTC2</accession>
<comment type="caution">
    <text evidence="1">The sequence shown here is derived from an EMBL/GenBank/DDBJ whole genome shotgun (WGS) entry which is preliminary data.</text>
</comment>
<evidence type="ECO:0000313" key="2">
    <source>
        <dbReference type="Proteomes" id="UP000322997"/>
    </source>
</evidence>
<proteinExistence type="predicted"/>
<gene>
    <name evidence="1" type="ORF">FZC83_15410</name>
</gene>
<dbReference type="EMBL" id="VTEQ01000004">
    <property type="protein sequence ID" value="TYS53078.1"/>
    <property type="molecule type" value="Genomic_DNA"/>
</dbReference>
<dbReference type="PROSITE" id="PS51257">
    <property type="entry name" value="PROKAR_LIPOPROTEIN"/>
    <property type="match status" value="1"/>
</dbReference>
<dbReference type="RefSeq" id="WP_148985598.1">
    <property type="nucleotide sequence ID" value="NZ_CP128801.1"/>
</dbReference>
<name>A0A5D4RTC2_9BACI</name>
<evidence type="ECO:0000313" key="1">
    <source>
        <dbReference type="EMBL" id="TYS53078.1"/>
    </source>
</evidence>
<organism evidence="1 2">
    <name type="scientific">Rossellomorea marisflavi</name>
    <dbReference type="NCBI Taxonomy" id="189381"/>
    <lineage>
        <taxon>Bacteria</taxon>
        <taxon>Bacillati</taxon>
        <taxon>Bacillota</taxon>
        <taxon>Bacilli</taxon>
        <taxon>Bacillales</taxon>
        <taxon>Bacillaceae</taxon>
        <taxon>Rossellomorea</taxon>
    </lineage>
</organism>